<name>A0A6J5MFJ6_9CAUD</name>
<gene>
    <name evidence="1" type="ORF">UFOVP455_19</name>
</gene>
<sequence>MKFNKIWVGTEHKYGIDHKISDGILTVIYDTCYSVYQLSDDKLNWLLLSENNDLGELIQSLEVSASDLLEFSGIDVNSDYDFLNSDSIEDFENAIKDAVIKAYSALWENQVNNPYKDSNLELLNLLRESEYFDFDFMFNRSILRARFSHFNLI</sequence>
<protein>
    <submittedName>
        <fullName evidence="1">Uncharacterized protein</fullName>
    </submittedName>
</protein>
<reference evidence="1" key="1">
    <citation type="submission" date="2020-04" db="EMBL/GenBank/DDBJ databases">
        <authorList>
            <person name="Chiriac C."/>
            <person name="Salcher M."/>
            <person name="Ghai R."/>
            <person name="Kavagutti S V."/>
        </authorList>
    </citation>
    <scope>NUCLEOTIDE SEQUENCE</scope>
</reference>
<proteinExistence type="predicted"/>
<accession>A0A6J5MFJ6</accession>
<evidence type="ECO:0000313" key="1">
    <source>
        <dbReference type="EMBL" id="CAB4144083.1"/>
    </source>
</evidence>
<dbReference type="EMBL" id="LR796427">
    <property type="protein sequence ID" value="CAB4144083.1"/>
    <property type="molecule type" value="Genomic_DNA"/>
</dbReference>
<organism evidence="1">
    <name type="scientific">uncultured Caudovirales phage</name>
    <dbReference type="NCBI Taxonomy" id="2100421"/>
    <lineage>
        <taxon>Viruses</taxon>
        <taxon>Duplodnaviria</taxon>
        <taxon>Heunggongvirae</taxon>
        <taxon>Uroviricota</taxon>
        <taxon>Caudoviricetes</taxon>
        <taxon>Peduoviridae</taxon>
        <taxon>Maltschvirus</taxon>
        <taxon>Maltschvirus maltsch</taxon>
    </lineage>
</organism>